<keyword evidence="2" id="KW-1133">Transmembrane helix</keyword>
<dbReference type="Proteomes" id="UP001356095">
    <property type="component" value="Unassembled WGS sequence"/>
</dbReference>
<keyword evidence="2" id="KW-0812">Transmembrane</keyword>
<feature type="transmembrane region" description="Helical" evidence="2">
    <location>
        <begin position="112"/>
        <end position="133"/>
    </location>
</feature>
<name>A0ABU7KA87_9ACTN</name>
<evidence type="ECO:0000256" key="1">
    <source>
        <dbReference type="SAM" id="MobiDB-lite"/>
    </source>
</evidence>
<dbReference type="RefSeq" id="WP_330092921.1">
    <property type="nucleotide sequence ID" value="NZ_JAUZMY010000017.1"/>
</dbReference>
<reference evidence="3 4" key="1">
    <citation type="submission" date="2023-08" db="EMBL/GenBank/DDBJ databases">
        <authorList>
            <person name="Girao M."/>
            <person name="Carvalho M.F."/>
        </authorList>
    </citation>
    <scope>NUCLEOTIDE SEQUENCE [LARGE SCALE GENOMIC DNA]</scope>
    <source>
        <strain evidence="3 4">CT-R113</strain>
    </source>
</reference>
<keyword evidence="2" id="KW-0472">Membrane</keyword>
<dbReference type="EMBL" id="JAUZMY010000017">
    <property type="protein sequence ID" value="MEE2039148.1"/>
    <property type="molecule type" value="Genomic_DNA"/>
</dbReference>
<sequence>MPEFVTRRIRESAPGRRTSPALSVLSDLVHNTGAAARSATVFGDPVSSGGSTVVPVARITSLTSMGGGSSRLFAAGGDGAGGGGFVRARPAGFIVLDDAGVRFQGIRQPVTMLVLPLAVVAGLTAARIVGVTLREARRRRNQRAHCAPAAEAPSGDSGSDTERPA</sequence>
<gene>
    <name evidence="3" type="ORF">Q8791_18190</name>
</gene>
<comment type="caution">
    <text evidence="3">The sequence shown here is derived from an EMBL/GenBank/DDBJ whole genome shotgun (WGS) entry which is preliminary data.</text>
</comment>
<evidence type="ECO:0000313" key="3">
    <source>
        <dbReference type="EMBL" id="MEE2039148.1"/>
    </source>
</evidence>
<evidence type="ECO:0008006" key="5">
    <source>
        <dbReference type="Google" id="ProtNLM"/>
    </source>
</evidence>
<feature type="region of interest" description="Disordered" evidence="1">
    <location>
        <begin position="139"/>
        <end position="165"/>
    </location>
</feature>
<evidence type="ECO:0000313" key="4">
    <source>
        <dbReference type="Proteomes" id="UP001356095"/>
    </source>
</evidence>
<keyword evidence="4" id="KW-1185">Reference proteome</keyword>
<proteinExistence type="predicted"/>
<evidence type="ECO:0000256" key="2">
    <source>
        <dbReference type="SAM" id="Phobius"/>
    </source>
</evidence>
<protein>
    <recommendedName>
        <fullName evidence="5">Sporulation protein YtfJ</fullName>
    </recommendedName>
</protein>
<organism evidence="3 4">
    <name type="scientific">Nocardiopsis codii</name>
    <dbReference type="NCBI Taxonomy" id="3065942"/>
    <lineage>
        <taxon>Bacteria</taxon>
        <taxon>Bacillati</taxon>
        <taxon>Actinomycetota</taxon>
        <taxon>Actinomycetes</taxon>
        <taxon>Streptosporangiales</taxon>
        <taxon>Nocardiopsidaceae</taxon>
        <taxon>Nocardiopsis</taxon>
    </lineage>
</organism>
<accession>A0ABU7KA87</accession>